<feature type="compositionally biased region" description="Low complexity" evidence="7">
    <location>
        <begin position="1189"/>
        <end position="1203"/>
    </location>
</feature>
<dbReference type="Gene3D" id="3.90.1750.10">
    <property type="entry name" value="Hect, E3 ligase catalytic domains"/>
    <property type="match status" value="1"/>
</dbReference>
<dbReference type="GO" id="GO:0016607">
    <property type="term" value="C:nuclear speck"/>
    <property type="evidence" value="ECO:0007669"/>
    <property type="project" value="TreeGrafter"/>
</dbReference>
<dbReference type="CDD" id="cd00078">
    <property type="entry name" value="HECTc"/>
    <property type="match status" value="1"/>
</dbReference>
<dbReference type="GO" id="GO:0043161">
    <property type="term" value="P:proteasome-mediated ubiquitin-dependent protein catabolic process"/>
    <property type="evidence" value="ECO:0007669"/>
    <property type="project" value="TreeGrafter"/>
</dbReference>
<feature type="compositionally biased region" description="Acidic residues" evidence="7">
    <location>
        <begin position="195"/>
        <end position="208"/>
    </location>
</feature>
<dbReference type="InterPro" id="IPR000569">
    <property type="entry name" value="HECT_dom"/>
</dbReference>
<feature type="region of interest" description="Disordered" evidence="7">
    <location>
        <begin position="1179"/>
        <end position="1205"/>
    </location>
</feature>
<name>A0A5J5ESA7_9PEZI</name>
<dbReference type="GO" id="GO:0061630">
    <property type="term" value="F:ubiquitin protein ligase activity"/>
    <property type="evidence" value="ECO:0007669"/>
    <property type="project" value="UniProtKB-EC"/>
</dbReference>
<dbReference type="EMBL" id="VXIS01000143">
    <property type="protein sequence ID" value="KAA8901561.1"/>
    <property type="molecule type" value="Genomic_DNA"/>
</dbReference>
<feature type="compositionally biased region" description="Polar residues" evidence="7">
    <location>
        <begin position="125"/>
        <end position="139"/>
    </location>
</feature>
<dbReference type="FunCoup" id="A0A5J5ESA7">
    <property type="interactions" value="1270"/>
</dbReference>
<dbReference type="SMART" id="SM00119">
    <property type="entry name" value="HECTc"/>
    <property type="match status" value="1"/>
</dbReference>
<dbReference type="PROSITE" id="PS50237">
    <property type="entry name" value="HECT"/>
    <property type="match status" value="1"/>
</dbReference>
<dbReference type="Gene3D" id="3.30.2410.10">
    <property type="entry name" value="Hect, E3 ligase catalytic domain"/>
    <property type="match status" value="1"/>
</dbReference>
<proteinExistence type="inferred from homology"/>
<dbReference type="InterPro" id="IPR045322">
    <property type="entry name" value="HECTD1/TRIP12-like"/>
</dbReference>
<feature type="region of interest" description="Disordered" evidence="7">
    <location>
        <begin position="1"/>
        <end position="213"/>
    </location>
</feature>
<evidence type="ECO:0000256" key="2">
    <source>
        <dbReference type="ARBA" id="ARBA00006331"/>
    </source>
</evidence>
<dbReference type="GO" id="GO:0000209">
    <property type="term" value="P:protein polyubiquitination"/>
    <property type="evidence" value="ECO:0007669"/>
    <property type="project" value="TreeGrafter"/>
</dbReference>
<feature type="active site" description="Glycyl thioester intermediate" evidence="6">
    <location>
        <position position="1703"/>
    </location>
</feature>
<dbReference type="SUPFAM" id="SSF48371">
    <property type="entry name" value="ARM repeat"/>
    <property type="match status" value="1"/>
</dbReference>
<feature type="region of interest" description="Disordered" evidence="7">
    <location>
        <begin position="976"/>
        <end position="1036"/>
    </location>
</feature>
<protein>
    <recommendedName>
        <fullName evidence="3">HECT-type E3 ubiquitin transferase</fullName>
        <ecNumber evidence="3">2.3.2.26</ecNumber>
    </recommendedName>
</protein>
<feature type="region of interest" description="Disordered" evidence="7">
    <location>
        <begin position="697"/>
        <end position="737"/>
    </location>
</feature>
<dbReference type="InterPro" id="IPR057948">
    <property type="entry name" value="TPR_TRIP12_N"/>
</dbReference>
<evidence type="ECO:0000259" key="8">
    <source>
        <dbReference type="PROSITE" id="PS50237"/>
    </source>
</evidence>
<feature type="compositionally biased region" description="Basic residues" evidence="7">
    <location>
        <begin position="82"/>
        <end position="94"/>
    </location>
</feature>
<evidence type="ECO:0000313" key="9">
    <source>
        <dbReference type="EMBL" id="KAA8901561.1"/>
    </source>
</evidence>
<dbReference type="SUPFAM" id="SSF56204">
    <property type="entry name" value="Hect, E3 ligase catalytic domain"/>
    <property type="match status" value="1"/>
</dbReference>
<dbReference type="Proteomes" id="UP000326924">
    <property type="component" value="Unassembled WGS sequence"/>
</dbReference>
<reference evidence="9 10" key="1">
    <citation type="submission" date="2019-09" db="EMBL/GenBank/DDBJ databases">
        <title>Draft genome of the ectomycorrhizal ascomycete Sphaerosporella brunnea.</title>
        <authorList>
            <consortium name="DOE Joint Genome Institute"/>
            <person name="Benucci G.M."/>
            <person name="Marozzi G."/>
            <person name="Antonielli L."/>
            <person name="Sanchez S."/>
            <person name="Marco P."/>
            <person name="Wang X."/>
            <person name="Falini L.B."/>
            <person name="Barry K."/>
            <person name="Haridas S."/>
            <person name="Lipzen A."/>
            <person name="Labutti K."/>
            <person name="Grigoriev I.V."/>
            <person name="Murat C."/>
            <person name="Martin F."/>
            <person name="Albertini E."/>
            <person name="Donnini D."/>
            <person name="Bonito G."/>
        </authorList>
    </citation>
    <scope>NUCLEOTIDE SEQUENCE [LARGE SCALE GENOMIC DNA]</scope>
    <source>
        <strain evidence="9 10">Sb_GMNB300</strain>
    </source>
</reference>
<evidence type="ECO:0000313" key="10">
    <source>
        <dbReference type="Proteomes" id="UP000326924"/>
    </source>
</evidence>
<dbReference type="Pfam" id="PF25579">
    <property type="entry name" value="TPR_TRIP12_N"/>
    <property type="match status" value="1"/>
</dbReference>
<evidence type="ECO:0000256" key="5">
    <source>
        <dbReference type="ARBA" id="ARBA00022786"/>
    </source>
</evidence>
<comment type="similarity">
    <text evidence="2">Belongs to the UPL family. K-HECT subfamily.</text>
</comment>
<feature type="compositionally biased region" description="Low complexity" evidence="7">
    <location>
        <begin position="22"/>
        <end position="42"/>
    </location>
</feature>
<evidence type="ECO:0000256" key="7">
    <source>
        <dbReference type="SAM" id="MobiDB-lite"/>
    </source>
</evidence>
<dbReference type="Gene3D" id="3.30.2160.10">
    <property type="entry name" value="Hect, E3 ligase catalytic domain"/>
    <property type="match status" value="1"/>
</dbReference>
<evidence type="ECO:0000256" key="1">
    <source>
        <dbReference type="ARBA" id="ARBA00000885"/>
    </source>
</evidence>
<dbReference type="PANTHER" id="PTHR45670">
    <property type="entry name" value="E3 UBIQUITIN-PROTEIN LIGASE TRIP12"/>
    <property type="match status" value="1"/>
</dbReference>
<dbReference type="OrthoDB" id="423283at2759"/>
<feature type="compositionally biased region" description="Acidic residues" evidence="7">
    <location>
        <begin position="709"/>
        <end position="718"/>
    </location>
</feature>
<comment type="catalytic activity">
    <reaction evidence="1">
        <text>S-ubiquitinyl-[E2 ubiquitin-conjugating enzyme]-L-cysteine + [acceptor protein]-L-lysine = [E2 ubiquitin-conjugating enzyme]-L-cysteine + N(6)-ubiquitinyl-[acceptor protein]-L-lysine.</text>
        <dbReference type="EC" id="2.3.2.26"/>
    </reaction>
</comment>
<gene>
    <name evidence="9" type="ORF">FN846DRAFT_956894</name>
</gene>
<organism evidence="9 10">
    <name type="scientific">Sphaerosporella brunnea</name>
    <dbReference type="NCBI Taxonomy" id="1250544"/>
    <lineage>
        <taxon>Eukaryota</taxon>
        <taxon>Fungi</taxon>
        <taxon>Dikarya</taxon>
        <taxon>Ascomycota</taxon>
        <taxon>Pezizomycotina</taxon>
        <taxon>Pezizomycetes</taxon>
        <taxon>Pezizales</taxon>
        <taxon>Pyronemataceae</taxon>
        <taxon>Sphaerosporella</taxon>
    </lineage>
</organism>
<feature type="compositionally biased region" description="Polar residues" evidence="7">
    <location>
        <begin position="1096"/>
        <end position="1126"/>
    </location>
</feature>
<feature type="compositionally biased region" description="Low complexity" evidence="7">
    <location>
        <begin position="989"/>
        <end position="1001"/>
    </location>
</feature>
<feature type="compositionally biased region" description="Basic and acidic residues" evidence="7">
    <location>
        <begin position="95"/>
        <end position="104"/>
    </location>
</feature>
<dbReference type="PANTHER" id="PTHR45670:SF1">
    <property type="entry name" value="E3 UBIQUITIN-PROTEIN LIGASE HECTD1"/>
    <property type="match status" value="1"/>
</dbReference>
<accession>A0A5J5ESA7</accession>
<keyword evidence="10" id="KW-1185">Reference proteome</keyword>
<evidence type="ECO:0000256" key="4">
    <source>
        <dbReference type="ARBA" id="ARBA00022679"/>
    </source>
</evidence>
<dbReference type="InterPro" id="IPR016024">
    <property type="entry name" value="ARM-type_fold"/>
</dbReference>
<evidence type="ECO:0000256" key="3">
    <source>
        <dbReference type="ARBA" id="ARBA00012485"/>
    </source>
</evidence>
<dbReference type="Pfam" id="PF00632">
    <property type="entry name" value="HECT"/>
    <property type="match status" value="1"/>
</dbReference>
<feature type="domain" description="HECT" evidence="8">
    <location>
        <begin position="1379"/>
        <end position="1736"/>
    </location>
</feature>
<dbReference type="InParanoid" id="A0A5J5ESA7"/>
<keyword evidence="5 6" id="KW-0833">Ubl conjugation pathway</keyword>
<feature type="region of interest" description="Disordered" evidence="7">
    <location>
        <begin position="1090"/>
        <end position="1126"/>
    </location>
</feature>
<dbReference type="InterPro" id="IPR035983">
    <property type="entry name" value="Hect_E3_ubiquitin_ligase"/>
</dbReference>
<evidence type="ECO:0000256" key="6">
    <source>
        <dbReference type="PROSITE-ProRule" id="PRU00104"/>
    </source>
</evidence>
<comment type="caution">
    <text evidence="9">The sequence shown here is derived from an EMBL/GenBank/DDBJ whole genome shotgun (WGS) entry which is preliminary data.</text>
</comment>
<feature type="compositionally biased region" description="Acidic residues" evidence="7">
    <location>
        <begin position="164"/>
        <end position="185"/>
    </location>
</feature>
<dbReference type="InterPro" id="IPR011989">
    <property type="entry name" value="ARM-like"/>
</dbReference>
<keyword evidence="4" id="KW-0808">Transferase</keyword>
<feature type="compositionally biased region" description="Low complexity" evidence="7">
    <location>
        <begin position="723"/>
        <end position="733"/>
    </location>
</feature>
<dbReference type="Gene3D" id="1.25.10.10">
    <property type="entry name" value="Leucine-rich Repeat Variant"/>
    <property type="match status" value="1"/>
</dbReference>
<dbReference type="EC" id="2.3.2.26" evidence="3"/>
<sequence length="1736" mass="190851">MPTRRVTRSTASDISGSALPVPGSSTSPPNPPAASAESAATTRNLRKRKARTSPPPTAPSGPAQLPPKKRSRPTTTAQTPAKAKKTQPQRRRADKKPEMADHGMNEPNQAPQRSSASSRRKAGQNQKPATDISKSGPSSRSKKTVPPPADTDVVMGEATKQEAEDLDHDEEMADPSAGNEEDGGNNEERFRDEDYDRDDEDDEDDDVFDGSYLGGGGANLSSTLRALSGLVSGISTRLRDILENLRQKEDPSAQLIALQSLAELLLVSTEDNLSGHFSPDQFIKELVSLMQDQGPFGENPEMMLLACRCIANLMEALPAATANVVYGGAVPVLCAKLMEIQYIDLAEQALSTLEKISVEYPTSIVREGGLTACLTYLDFFATNVQRTAVTTAANCCRNIPVDCFPIVRDVMDTLRDVLKSSDQKVVEQGCHCVARIAESFRHHPDNLEKLMSKDLLKAILQLLLPGTTNIVGTHIHTQFLRVLAITAKASPSLSAELLKMNIVDTLYQILTGISPPDGENPSLKTDSVMTMQALIHKPREQIFETLNVICELLPGVVKYDPATSRIRSRRRSSNSPNDLRRRLLKENKAALKRFAGILLPTLTDAYTSTVNLNVRQKVLTAQLKMISNMETDILKDALSGLQFASHLATILSQHDHPSLIYNAIDAAELLLRRLPDVYRYHFYREGVIFEIQKLASKSPDPAPAHLEEVPSDDSENEEDRMGSSPVSSRSSSSSRREARNASDLIVAIEGSLTVQAKRFMEFHEKDKAAVMKAKAEDIMGTLTGLAEGLSKEKQLLGLFDQLAGFFSADSLKSISSFELLNSGIVEALLSVLETTSDANKEDTRREFLEVFMYSRNDEEPPFSVLVKKLQDLLSRSEHFEVVTVHQNYEGNRSSASMLAKQLRLKLLAEEDSDIPRNYRNIMVSIHAIATFKALEDYLKPRIFISERPRVRRDRTGGLQGALAAFAAAAGLPHPGSSGFLPSGSGGGASSSATTPPTSKPSKSARRTGGRSIAGSGAGPSATVPKTPSPPSLEQEQLECMDERPVPGDDEVGDMGAVLDDLDRDMEDEAEPELGAVNMEVAGGKVTARKDDGTRLATPSTVRSGSTMSPTTAGNRTSSNHSSPTASMESWHIEFSINGHPISNDMTIYKAVQLNRNLGSEEPSYRNIWSAIHPITFRRVPGAAPPDSPLSPSSDNSQSTTSMPASLDKNKITSSILQLLSILHALNANIDDVFQDVELGRPQAQPLSQFVNTKLTAKLNRQLEEPLIVASACLPSWSEDLSRFYPFLFPFETRHLYLQSTSFGYSRSMVRWQNSQQSGDSRQDRHRDDNRPFLGRLQRQKVRIARDRILESAIKVMEIYGASPSVLEVEYFDEVGTGLGPTLEFYSSVSRAFVSKKLKLWRENDTQKDGEYVYAPLGLFPAPMDEKMSTSENGKKVLHLFKVMGKFVARSMLDSRIIDIFFNPTFFRTGSLSGSAVPPSLGAVKTVDKSLASSLKLLRKFAMAKKLIEENSVLTTRGKQERLKEISFDGTRVEDLEIYFTLPGYEDIELVPGGADVKVTIHNVGEYVDKVIDMTLGSGVKKQVEAFRAGFSEVFPYNALRSFTPDELVMLFGQVEEDWSLETLMDSLKADHGFNMDSKTVRNLLQTMSEYNLTERRQFLQFVTGSPKLPIGGFKSLTPLLTVVCKASEPPYTSDDYLPSVMTCVNYLKLPDYSTLEILGERLKVAVREGQGAFHLS</sequence>